<dbReference type="PATRIC" id="fig|1031711.3.peg.1779"/>
<dbReference type="EMBL" id="CP002819">
    <property type="protein sequence ID" value="AEG69130.1"/>
    <property type="molecule type" value="Genomic_DNA"/>
</dbReference>
<dbReference type="AlphaFoldDB" id="F6G100"/>
<organism evidence="1 2">
    <name type="scientific">Ralstonia solanacearum (strain Po82)</name>
    <dbReference type="NCBI Taxonomy" id="1031711"/>
    <lineage>
        <taxon>Bacteria</taxon>
        <taxon>Pseudomonadati</taxon>
        <taxon>Pseudomonadota</taxon>
        <taxon>Betaproteobacteria</taxon>
        <taxon>Burkholderiales</taxon>
        <taxon>Burkholderiaceae</taxon>
        <taxon>Ralstonia</taxon>
        <taxon>Ralstonia solanacearum species complex</taxon>
    </lineage>
</organism>
<evidence type="ECO:0000313" key="1">
    <source>
        <dbReference type="EMBL" id="AEG69130.1"/>
    </source>
</evidence>
<dbReference type="Proteomes" id="UP000007953">
    <property type="component" value="Chromosome"/>
</dbReference>
<dbReference type="KEGG" id="rsn:RSPO_c01830"/>
<accession>F6G100</accession>
<reference evidence="1 2" key="1">
    <citation type="journal article" date="2011" name="J. Bacteriol.">
        <title>Complete genome sequence of the plant pathogen Ralstonia solanacearum strain Po82.</title>
        <authorList>
            <person name="Xu J."/>
            <person name="Zheng H.J."/>
            <person name="Liu L."/>
            <person name="Pan Z.C."/>
            <person name="Prior P."/>
            <person name="Tang B."/>
            <person name="Xu J.S."/>
            <person name="Zhang H."/>
            <person name="Tian Q."/>
            <person name="Zhang L.Q."/>
            <person name="Feng J."/>
        </authorList>
    </citation>
    <scope>NUCLEOTIDE SEQUENCE [LARGE SCALE GENOMIC DNA]</scope>
    <source>
        <strain evidence="1 2">Po82</strain>
    </source>
</reference>
<dbReference type="HOGENOM" id="CLU_3315860_0_0_4"/>
<name>F6G100_RALS8</name>
<evidence type="ECO:0000313" key="2">
    <source>
        <dbReference type="Proteomes" id="UP000007953"/>
    </source>
</evidence>
<gene>
    <name evidence="1" type="ordered locus">RSPO_c01830</name>
</gene>
<protein>
    <submittedName>
        <fullName evidence="1">Uncharacterized protein</fullName>
    </submittedName>
</protein>
<proteinExistence type="predicted"/>
<sequence length="39" mass="4450">MVIRSRQVMCQSAVHWHGACKLPIMERRRDAPAVCLQTA</sequence>